<accession>A0ABD3TH47</accession>
<feature type="transmembrane region" description="Helical" evidence="2">
    <location>
        <begin position="288"/>
        <end position="308"/>
    </location>
</feature>
<feature type="transmembrane region" description="Helical" evidence="2">
    <location>
        <begin position="63"/>
        <end position="87"/>
    </location>
</feature>
<feature type="transmembrane region" description="Helical" evidence="2">
    <location>
        <begin position="155"/>
        <end position="176"/>
    </location>
</feature>
<reference evidence="3 4" key="1">
    <citation type="submission" date="2024-11" db="EMBL/GenBank/DDBJ databases">
        <title>Chromosome-level genome assembly of the freshwater bivalve Anodonta woodiana.</title>
        <authorList>
            <person name="Chen X."/>
        </authorList>
    </citation>
    <scope>NUCLEOTIDE SEQUENCE [LARGE SCALE GENOMIC DNA]</scope>
    <source>
        <strain evidence="3">MN2024</strain>
        <tissue evidence="3">Gills</tissue>
    </source>
</reference>
<dbReference type="PANTHER" id="PTHR12625">
    <property type="entry name" value="LIPOCALIN-1 INTERACTING MEMBRANE RECEPTOR LIMR"/>
    <property type="match status" value="1"/>
</dbReference>
<keyword evidence="2" id="KW-1133">Transmembrane helix</keyword>
<feature type="transmembrane region" description="Helical" evidence="2">
    <location>
        <begin position="112"/>
        <end position="134"/>
    </location>
</feature>
<dbReference type="AlphaFoldDB" id="A0ABD3TH47"/>
<sequence length="479" mass="53990">MVDDADGEIEEVQIFHDAIREHIISLLLFILLYVSSYGLILKFKKKLDSEECTGEDDAFAYRIALWMCTFTLSVSVGSVLLLPISIISNEVLLHNPNSYYVKWLNSSLIHGLWNQVFFFSNVALFILMPFAYFFTESEGFSGSKKGILARVYETAVILIILAAIVFGLSWVALAFFDDDRQSKQTLFDLWYTYLPFLYSCVSFLGVLVLLCKCFDFLRDMEMEYQVIDLSEQDIIRKLKHISFSNGGTCGISGVPSEPDYFQDKLGELQQDKKELEKRMRVSRFRRNLGYPLVMLILLGLTVFGVLMVTQNMFQLLVGIKALPVGAKETVLGITSLSALGSIGAGLEIVLILYLMSASVVGFYSLPFFCQIRPKEHDTSMLKIIGNCVVLLILSSALPVLSRTLGITNFDLIGDFGSMDWLGNFYIIFTYNAIFTVATGLCLVNKVTDTVRREIFSRLSSVFSYERPRAFSINGDLLND</sequence>
<feature type="transmembrane region" description="Helical" evidence="2">
    <location>
        <begin position="196"/>
        <end position="217"/>
    </location>
</feature>
<dbReference type="InterPro" id="IPR006876">
    <property type="entry name" value="LMBR1-like_membr_prot"/>
</dbReference>
<dbReference type="Pfam" id="PF04791">
    <property type="entry name" value="LMBR1"/>
    <property type="match status" value="2"/>
</dbReference>
<dbReference type="PRINTS" id="PR01692">
    <property type="entry name" value="LIPOCALINIMR"/>
</dbReference>
<gene>
    <name evidence="3" type="ORF">ACJMK2_021377</name>
</gene>
<name>A0ABD3TH47_SINWO</name>
<comment type="caution">
    <text evidence="3">The sequence shown here is derived from an EMBL/GenBank/DDBJ whole genome shotgun (WGS) entry which is preliminary data.</text>
</comment>
<evidence type="ECO:0000313" key="3">
    <source>
        <dbReference type="EMBL" id="KAL3835916.1"/>
    </source>
</evidence>
<feature type="transmembrane region" description="Helical" evidence="2">
    <location>
        <begin position="380"/>
        <end position="400"/>
    </location>
</feature>
<evidence type="ECO:0000256" key="2">
    <source>
        <dbReference type="SAM" id="Phobius"/>
    </source>
</evidence>
<dbReference type="Proteomes" id="UP001634394">
    <property type="component" value="Unassembled WGS sequence"/>
</dbReference>
<evidence type="ECO:0000313" key="4">
    <source>
        <dbReference type="Proteomes" id="UP001634394"/>
    </source>
</evidence>
<feature type="transmembrane region" description="Helical" evidence="2">
    <location>
        <begin position="23"/>
        <end position="43"/>
    </location>
</feature>
<keyword evidence="2" id="KW-0472">Membrane</keyword>
<feature type="transmembrane region" description="Helical" evidence="2">
    <location>
        <begin position="348"/>
        <end position="368"/>
    </location>
</feature>
<dbReference type="InterPro" id="IPR008075">
    <property type="entry name" value="LIMR"/>
</dbReference>
<keyword evidence="4" id="KW-1185">Reference proteome</keyword>
<dbReference type="PANTHER" id="PTHR12625:SF0">
    <property type="entry name" value="PROTEIN LILIPOD"/>
    <property type="match status" value="1"/>
</dbReference>
<dbReference type="EMBL" id="JBJQND010000018">
    <property type="protein sequence ID" value="KAL3835916.1"/>
    <property type="molecule type" value="Genomic_DNA"/>
</dbReference>
<keyword evidence="2" id="KW-0812">Transmembrane</keyword>
<evidence type="ECO:0000256" key="1">
    <source>
        <dbReference type="ARBA" id="ARBA00010487"/>
    </source>
</evidence>
<proteinExistence type="inferred from homology"/>
<feature type="transmembrane region" description="Helical" evidence="2">
    <location>
        <begin position="420"/>
        <end position="443"/>
    </location>
</feature>
<comment type="similarity">
    <text evidence="1">Belongs to the LIMR family.</text>
</comment>
<protein>
    <submittedName>
        <fullName evidence="3">Uncharacterized protein</fullName>
    </submittedName>
</protein>
<organism evidence="3 4">
    <name type="scientific">Sinanodonta woodiana</name>
    <name type="common">Chinese pond mussel</name>
    <name type="synonym">Anodonta woodiana</name>
    <dbReference type="NCBI Taxonomy" id="1069815"/>
    <lineage>
        <taxon>Eukaryota</taxon>
        <taxon>Metazoa</taxon>
        <taxon>Spiralia</taxon>
        <taxon>Lophotrochozoa</taxon>
        <taxon>Mollusca</taxon>
        <taxon>Bivalvia</taxon>
        <taxon>Autobranchia</taxon>
        <taxon>Heteroconchia</taxon>
        <taxon>Palaeoheterodonta</taxon>
        <taxon>Unionida</taxon>
        <taxon>Unionoidea</taxon>
        <taxon>Unionidae</taxon>
        <taxon>Unioninae</taxon>
        <taxon>Sinanodonta</taxon>
    </lineage>
</organism>